<dbReference type="GO" id="GO:0032259">
    <property type="term" value="P:methylation"/>
    <property type="evidence" value="ECO:0007669"/>
    <property type="project" value="UniProtKB-KW"/>
</dbReference>
<dbReference type="InterPro" id="IPR029063">
    <property type="entry name" value="SAM-dependent_MTases_sf"/>
</dbReference>
<dbReference type="CDD" id="cd02440">
    <property type="entry name" value="AdoMet_MTases"/>
    <property type="match status" value="1"/>
</dbReference>
<organism evidence="10 11">
    <name type="scientific">Ditylenchus dipsaci</name>
    <dbReference type="NCBI Taxonomy" id="166011"/>
    <lineage>
        <taxon>Eukaryota</taxon>
        <taxon>Metazoa</taxon>
        <taxon>Ecdysozoa</taxon>
        <taxon>Nematoda</taxon>
        <taxon>Chromadorea</taxon>
        <taxon>Rhabditida</taxon>
        <taxon>Tylenchina</taxon>
        <taxon>Tylenchomorpha</taxon>
        <taxon>Sphaerularioidea</taxon>
        <taxon>Anguinidae</taxon>
        <taxon>Anguininae</taxon>
        <taxon>Ditylenchus</taxon>
    </lineage>
</organism>
<dbReference type="GO" id="GO:0000183">
    <property type="term" value="P:rDNA heterochromatin formation"/>
    <property type="evidence" value="ECO:0007669"/>
    <property type="project" value="TreeGrafter"/>
</dbReference>
<dbReference type="PANTHER" id="PTHR12787:SF0">
    <property type="entry name" value="RIBOSOMAL RNA-PROCESSING PROTEIN 8"/>
    <property type="match status" value="1"/>
</dbReference>
<keyword evidence="5 9" id="KW-0489">Methyltransferase</keyword>
<dbReference type="Proteomes" id="UP000887574">
    <property type="component" value="Unplaced"/>
</dbReference>
<keyword evidence="8 9" id="KW-0539">Nucleus</keyword>
<dbReference type="SUPFAM" id="SSF53335">
    <property type="entry name" value="S-adenosyl-L-methionine-dependent methyltransferases"/>
    <property type="match status" value="1"/>
</dbReference>
<dbReference type="AlphaFoldDB" id="A0A915DWR9"/>
<keyword evidence="4 9" id="KW-0698">rRNA processing</keyword>
<dbReference type="GO" id="GO:0006364">
    <property type="term" value="P:rRNA processing"/>
    <property type="evidence" value="ECO:0007669"/>
    <property type="project" value="UniProtKB-UniRule"/>
</dbReference>
<dbReference type="GO" id="GO:0008168">
    <property type="term" value="F:methyltransferase activity"/>
    <property type="evidence" value="ECO:0007669"/>
    <property type="project" value="UniProtKB-KW"/>
</dbReference>
<dbReference type="WBParaSite" id="jg23773">
    <property type="protein sequence ID" value="jg23773"/>
    <property type="gene ID" value="jg23773"/>
</dbReference>
<comment type="subcellular location">
    <subcellularLocation>
        <location evidence="1 9">Nucleus</location>
        <location evidence="1 9">Nucleolus</location>
    </subcellularLocation>
</comment>
<dbReference type="Gene3D" id="3.40.50.150">
    <property type="entry name" value="Vaccinia Virus protein VP39"/>
    <property type="match status" value="1"/>
</dbReference>
<dbReference type="GO" id="GO:0046015">
    <property type="term" value="P:regulation of transcription by glucose"/>
    <property type="evidence" value="ECO:0007669"/>
    <property type="project" value="TreeGrafter"/>
</dbReference>
<comment type="similarity">
    <text evidence="2 9">Belongs to the methyltransferase superfamily. RRP8 family.</text>
</comment>
<evidence type="ECO:0000256" key="5">
    <source>
        <dbReference type="ARBA" id="ARBA00022603"/>
    </source>
</evidence>
<evidence type="ECO:0000256" key="8">
    <source>
        <dbReference type="ARBA" id="ARBA00023242"/>
    </source>
</evidence>
<name>A0A915DWR9_9BILA</name>
<evidence type="ECO:0000256" key="3">
    <source>
        <dbReference type="ARBA" id="ARBA00020203"/>
    </source>
</evidence>
<keyword evidence="10" id="KW-1185">Reference proteome</keyword>
<dbReference type="EC" id="2.1.1.-" evidence="9"/>
<evidence type="ECO:0000256" key="2">
    <source>
        <dbReference type="ARBA" id="ARBA00006301"/>
    </source>
</evidence>
<protein>
    <recommendedName>
        <fullName evidence="3 9">Ribosomal RNA-processing protein 8</fullName>
        <ecNumber evidence="9">2.1.1.-</ecNumber>
    </recommendedName>
</protein>
<comment type="function">
    <text evidence="9">Probable methyltransferase required to silence rDNA.</text>
</comment>
<dbReference type="InterPro" id="IPR042036">
    <property type="entry name" value="RRP8_N"/>
</dbReference>
<evidence type="ECO:0000256" key="1">
    <source>
        <dbReference type="ARBA" id="ARBA00004604"/>
    </source>
</evidence>
<proteinExistence type="inferred from homology"/>
<evidence type="ECO:0000256" key="4">
    <source>
        <dbReference type="ARBA" id="ARBA00022552"/>
    </source>
</evidence>
<dbReference type="GO" id="GO:0005730">
    <property type="term" value="C:nucleolus"/>
    <property type="evidence" value="ECO:0007669"/>
    <property type="project" value="UniProtKB-SubCell"/>
</dbReference>
<sequence length="295" mass="33639">MLILECGGNSNSQDVQVGTSGANFRRFWSSTRKSDGEKKKKRIRKKFKGMPEETEIGYFTFSFLNEQLYTKSSREAARVFAEDGEVFEAYHKVADVGCGDAKLSRKLGSRFIVHYFDLVARNDSVVVADMSSRPLKKSSVDDAVYCLSLKNIDSTEFFREANRVLKKGGKPKIAEIARFSLKRKLKEECVKLQMENERLIRVIIGDLFNSIKSPRPPELTKERKAILVSKTQASEIFIALFWHQLMRDFSNPARISEDGTKKNVEDPEVPQILCDPVINGGLNQMKKNRRKRSNV</sequence>
<dbReference type="InterPro" id="IPR007823">
    <property type="entry name" value="RRP8"/>
</dbReference>
<dbReference type="Pfam" id="PF05148">
    <property type="entry name" value="Methyltransf_8"/>
    <property type="match status" value="1"/>
</dbReference>
<dbReference type="Gene3D" id="1.10.10.2150">
    <property type="entry name" value="Ribosomal RNA-processing protein 8, N-terminal domain"/>
    <property type="match status" value="1"/>
</dbReference>
<reference evidence="11" key="1">
    <citation type="submission" date="2022-11" db="UniProtKB">
        <authorList>
            <consortium name="WormBaseParasite"/>
        </authorList>
    </citation>
    <scope>IDENTIFICATION</scope>
</reference>
<accession>A0A915DWR9</accession>
<dbReference type="PANTHER" id="PTHR12787">
    <property type="entry name" value="RIBOSOMAL RNA-PROCESSING PROTEIN 8"/>
    <property type="match status" value="1"/>
</dbReference>
<dbReference type="GO" id="GO:0042149">
    <property type="term" value="P:cellular response to glucose starvation"/>
    <property type="evidence" value="ECO:0007669"/>
    <property type="project" value="TreeGrafter"/>
</dbReference>
<evidence type="ECO:0000313" key="10">
    <source>
        <dbReference type="Proteomes" id="UP000887574"/>
    </source>
</evidence>
<keyword evidence="7 9" id="KW-0949">S-adenosyl-L-methionine</keyword>
<evidence type="ECO:0000256" key="7">
    <source>
        <dbReference type="ARBA" id="ARBA00022691"/>
    </source>
</evidence>
<evidence type="ECO:0000256" key="6">
    <source>
        <dbReference type="ARBA" id="ARBA00022679"/>
    </source>
</evidence>
<evidence type="ECO:0000313" key="11">
    <source>
        <dbReference type="WBParaSite" id="jg23773"/>
    </source>
</evidence>
<evidence type="ECO:0000256" key="9">
    <source>
        <dbReference type="RuleBase" id="RU365074"/>
    </source>
</evidence>
<dbReference type="GO" id="GO:0033553">
    <property type="term" value="C:rDNA heterochromatin"/>
    <property type="evidence" value="ECO:0007669"/>
    <property type="project" value="TreeGrafter"/>
</dbReference>
<keyword evidence="6 9" id="KW-0808">Transferase</keyword>
<dbReference type="GO" id="GO:0005677">
    <property type="term" value="C:chromatin silencing complex"/>
    <property type="evidence" value="ECO:0007669"/>
    <property type="project" value="TreeGrafter"/>
</dbReference>